<feature type="transmembrane region" description="Helical" evidence="1">
    <location>
        <begin position="27"/>
        <end position="48"/>
    </location>
</feature>
<dbReference type="Pfam" id="PF25637">
    <property type="entry name" value="DUF7942"/>
    <property type="match status" value="1"/>
</dbReference>
<sequence length="115" mass="11990">MTGTGSDSGRSLPSTFPRRVRHALGDLAALVYLGICAVLLVWALVVTINDSTDESMALVIPMLATAPASFVLFFLPDGPAMVVLAIGVGALVNATVIGWCARVLRRGPGKPDRGE</sequence>
<feature type="transmembrane region" description="Helical" evidence="1">
    <location>
        <begin position="55"/>
        <end position="75"/>
    </location>
</feature>
<keyword evidence="1" id="KW-0812">Transmembrane</keyword>
<keyword evidence="1" id="KW-1133">Transmembrane helix</keyword>
<organism evidence="2">
    <name type="scientific">Streptomyces sp. NBC_00093</name>
    <dbReference type="NCBI Taxonomy" id="2975649"/>
    <lineage>
        <taxon>Bacteria</taxon>
        <taxon>Bacillati</taxon>
        <taxon>Actinomycetota</taxon>
        <taxon>Actinomycetes</taxon>
        <taxon>Kitasatosporales</taxon>
        <taxon>Streptomycetaceae</taxon>
        <taxon>Streptomyces</taxon>
    </lineage>
</organism>
<feature type="transmembrane region" description="Helical" evidence="1">
    <location>
        <begin position="81"/>
        <end position="104"/>
    </location>
</feature>
<evidence type="ECO:0000313" key="2">
    <source>
        <dbReference type="EMBL" id="WTT18129.1"/>
    </source>
</evidence>
<proteinExistence type="predicted"/>
<dbReference type="NCBIfam" id="NF046119">
    <property type="entry name" value="memb_SCO4225"/>
    <property type="match status" value="1"/>
</dbReference>
<dbReference type="AlphaFoldDB" id="A0AAU2A3C4"/>
<evidence type="ECO:0008006" key="3">
    <source>
        <dbReference type="Google" id="ProtNLM"/>
    </source>
</evidence>
<dbReference type="InterPro" id="IPR057702">
    <property type="entry name" value="DUF7942"/>
</dbReference>
<reference evidence="2" key="1">
    <citation type="submission" date="2022-10" db="EMBL/GenBank/DDBJ databases">
        <title>The complete genomes of actinobacterial strains from the NBC collection.</title>
        <authorList>
            <person name="Joergensen T.S."/>
            <person name="Alvarez Arevalo M."/>
            <person name="Sterndorff E.B."/>
            <person name="Faurdal D."/>
            <person name="Vuksanovic O."/>
            <person name="Mourched A.-S."/>
            <person name="Charusanti P."/>
            <person name="Shaw S."/>
            <person name="Blin K."/>
            <person name="Weber T."/>
        </authorList>
    </citation>
    <scope>NUCLEOTIDE SEQUENCE</scope>
    <source>
        <strain evidence="2">NBC_00093</strain>
    </source>
</reference>
<protein>
    <recommendedName>
        <fullName evidence="3">Integral membrane protein</fullName>
    </recommendedName>
</protein>
<evidence type="ECO:0000256" key="1">
    <source>
        <dbReference type="SAM" id="Phobius"/>
    </source>
</evidence>
<keyword evidence="1" id="KW-0472">Membrane</keyword>
<name>A0AAU2A3C4_9ACTN</name>
<dbReference type="EMBL" id="CP108222">
    <property type="protein sequence ID" value="WTT18129.1"/>
    <property type="molecule type" value="Genomic_DNA"/>
</dbReference>
<accession>A0AAU2A3C4</accession>
<gene>
    <name evidence="2" type="ORF">OHA22_22620</name>
</gene>